<dbReference type="GO" id="GO:0003755">
    <property type="term" value="F:peptidyl-prolyl cis-trans isomerase activity"/>
    <property type="evidence" value="ECO:0007669"/>
    <property type="project" value="UniProtKB-UniRule"/>
</dbReference>
<sequence>MKRVLVAILFITVALQACKKTLVGEERYREQAAKDDAIIQQYIVDNNLQDSVQRIDTSGVYYIIRKPGSGNDVYTNSTRVTVGFTTRVLTTGQLIFQTDQFHPTYSLGSNIIRAWQLGIPQVQEGGVVRILSPSRYAYGPYPQPSLGLPADAILDFEITVYNIQN</sequence>
<dbReference type="AlphaFoldDB" id="A0A437MKP9"/>
<feature type="domain" description="PPIase FKBP-type" evidence="5">
    <location>
        <begin position="77"/>
        <end position="164"/>
    </location>
</feature>
<evidence type="ECO:0000256" key="3">
    <source>
        <dbReference type="PROSITE-ProRule" id="PRU00277"/>
    </source>
</evidence>
<dbReference type="RefSeq" id="WP_127707403.1">
    <property type="nucleotide sequence ID" value="NZ_SACK01000009.1"/>
</dbReference>
<reference evidence="6 7" key="1">
    <citation type="submission" date="2019-01" db="EMBL/GenBank/DDBJ databases">
        <authorList>
            <person name="Chen W.-M."/>
        </authorList>
    </citation>
    <scope>NUCLEOTIDE SEQUENCE [LARGE SCALE GENOMIC DNA]</scope>
    <source>
        <strain evidence="6 7">YBJ-36</strain>
    </source>
</reference>
<name>A0A437MKP9_9SPHI</name>
<comment type="similarity">
    <text evidence="4">Belongs to the FKBP-type PPIase family.</text>
</comment>
<protein>
    <recommendedName>
        <fullName evidence="4">Peptidyl-prolyl cis-trans isomerase</fullName>
        <ecNumber evidence="4">5.2.1.8</ecNumber>
    </recommendedName>
</protein>
<dbReference type="EC" id="5.2.1.8" evidence="4"/>
<dbReference type="InterPro" id="IPR001179">
    <property type="entry name" value="PPIase_FKBP_dom"/>
</dbReference>
<evidence type="ECO:0000256" key="2">
    <source>
        <dbReference type="ARBA" id="ARBA00023110"/>
    </source>
</evidence>
<evidence type="ECO:0000313" key="6">
    <source>
        <dbReference type="EMBL" id="RVT98199.1"/>
    </source>
</evidence>
<organism evidence="6 7">
    <name type="scientific">Mucilaginibacter limnophilus</name>
    <dbReference type="NCBI Taxonomy" id="1932778"/>
    <lineage>
        <taxon>Bacteria</taxon>
        <taxon>Pseudomonadati</taxon>
        <taxon>Bacteroidota</taxon>
        <taxon>Sphingobacteriia</taxon>
        <taxon>Sphingobacteriales</taxon>
        <taxon>Sphingobacteriaceae</taxon>
        <taxon>Mucilaginibacter</taxon>
    </lineage>
</organism>
<dbReference type="Gene3D" id="3.10.50.40">
    <property type="match status" value="1"/>
</dbReference>
<dbReference type="Pfam" id="PF00254">
    <property type="entry name" value="FKBP_C"/>
    <property type="match status" value="1"/>
</dbReference>
<gene>
    <name evidence="6" type="ORF">EOD41_17665</name>
</gene>
<keyword evidence="7" id="KW-1185">Reference proteome</keyword>
<dbReference type="Proteomes" id="UP000282759">
    <property type="component" value="Unassembled WGS sequence"/>
</dbReference>
<keyword evidence="3 4" id="KW-0413">Isomerase</keyword>
<evidence type="ECO:0000256" key="1">
    <source>
        <dbReference type="ARBA" id="ARBA00000971"/>
    </source>
</evidence>
<dbReference type="OrthoDB" id="669809at2"/>
<evidence type="ECO:0000256" key="4">
    <source>
        <dbReference type="RuleBase" id="RU003915"/>
    </source>
</evidence>
<evidence type="ECO:0000313" key="7">
    <source>
        <dbReference type="Proteomes" id="UP000282759"/>
    </source>
</evidence>
<accession>A0A437MKP9</accession>
<dbReference type="SUPFAM" id="SSF54534">
    <property type="entry name" value="FKBP-like"/>
    <property type="match status" value="1"/>
</dbReference>
<proteinExistence type="inferred from homology"/>
<dbReference type="PROSITE" id="PS50059">
    <property type="entry name" value="FKBP_PPIASE"/>
    <property type="match status" value="1"/>
</dbReference>
<keyword evidence="2 3" id="KW-0697">Rotamase</keyword>
<comment type="catalytic activity">
    <reaction evidence="1 3 4">
        <text>[protein]-peptidylproline (omega=180) = [protein]-peptidylproline (omega=0)</text>
        <dbReference type="Rhea" id="RHEA:16237"/>
        <dbReference type="Rhea" id="RHEA-COMP:10747"/>
        <dbReference type="Rhea" id="RHEA-COMP:10748"/>
        <dbReference type="ChEBI" id="CHEBI:83833"/>
        <dbReference type="ChEBI" id="CHEBI:83834"/>
        <dbReference type="EC" id="5.2.1.8"/>
    </reaction>
</comment>
<dbReference type="PROSITE" id="PS51257">
    <property type="entry name" value="PROKAR_LIPOPROTEIN"/>
    <property type="match status" value="1"/>
</dbReference>
<evidence type="ECO:0000259" key="5">
    <source>
        <dbReference type="PROSITE" id="PS50059"/>
    </source>
</evidence>
<dbReference type="EMBL" id="SACK01000009">
    <property type="protein sequence ID" value="RVT98199.1"/>
    <property type="molecule type" value="Genomic_DNA"/>
</dbReference>
<comment type="caution">
    <text evidence="6">The sequence shown here is derived from an EMBL/GenBank/DDBJ whole genome shotgun (WGS) entry which is preliminary data.</text>
</comment>
<dbReference type="InterPro" id="IPR046357">
    <property type="entry name" value="PPIase_dom_sf"/>
</dbReference>